<organism evidence="2 3">
    <name type="scientific">Propionibacterium acidifaciens F0233</name>
    <dbReference type="NCBI Taxonomy" id="553198"/>
    <lineage>
        <taxon>Bacteria</taxon>
        <taxon>Bacillati</taxon>
        <taxon>Actinomycetota</taxon>
        <taxon>Actinomycetes</taxon>
        <taxon>Propionibacteriales</taxon>
        <taxon>Propionibacteriaceae</taxon>
        <taxon>Propionibacterium</taxon>
    </lineage>
</organism>
<gene>
    <name evidence="2" type="ORF">HMPREF0682_2275</name>
</gene>
<dbReference type="EMBL" id="ACVN02000052">
    <property type="protein sequence ID" value="ERK61425.1"/>
    <property type="molecule type" value="Genomic_DNA"/>
</dbReference>
<protein>
    <submittedName>
        <fullName evidence="2">Uncharacterized protein</fullName>
    </submittedName>
</protein>
<evidence type="ECO:0000313" key="3">
    <source>
        <dbReference type="Proteomes" id="UP000017052"/>
    </source>
</evidence>
<feature type="region of interest" description="Disordered" evidence="1">
    <location>
        <begin position="1"/>
        <end position="61"/>
    </location>
</feature>
<comment type="caution">
    <text evidence="2">The sequence shown here is derived from an EMBL/GenBank/DDBJ whole genome shotgun (WGS) entry which is preliminary data.</text>
</comment>
<sequence>MENPTAHQPATPADPTEPDNYPNRPNREPNRKREEGTRRPTERCPDSRTTQPTRHEPDRPS</sequence>
<name>U2QEW7_9ACTN</name>
<accession>U2QEW7</accession>
<dbReference type="Proteomes" id="UP000017052">
    <property type="component" value="Unassembled WGS sequence"/>
</dbReference>
<evidence type="ECO:0000313" key="2">
    <source>
        <dbReference type="EMBL" id="ERK61425.1"/>
    </source>
</evidence>
<reference evidence="2" key="1">
    <citation type="submission" date="2013-08" db="EMBL/GenBank/DDBJ databases">
        <authorList>
            <person name="Durkin A.S."/>
            <person name="Haft D.R."/>
            <person name="McCorrison J."/>
            <person name="Torralba M."/>
            <person name="Gillis M."/>
            <person name="Haft D.H."/>
            <person name="Methe B."/>
            <person name="Sutton G."/>
            <person name="Nelson K.E."/>
        </authorList>
    </citation>
    <scope>NUCLEOTIDE SEQUENCE [LARGE SCALE GENOMIC DNA]</scope>
    <source>
        <strain evidence="2">F0233</strain>
    </source>
</reference>
<keyword evidence="3" id="KW-1185">Reference proteome</keyword>
<evidence type="ECO:0000256" key="1">
    <source>
        <dbReference type="SAM" id="MobiDB-lite"/>
    </source>
</evidence>
<proteinExistence type="predicted"/>
<feature type="compositionally biased region" description="Basic and acidic residues" evidence="1">
    <location>
        <begin position="25"/>
        <end position="46"/>
    </location>
</feature>
<dbReference type="AlphaFoldDB" id="U2QEW7"/>